<organism evidence="4">
    <name type="scientific">Enterobius vermicularis</name>
    <name type="common">Human pinworm</name>
    <dbReference type="NCBI Taxonomy" id="51028"/>
    <lineage>
        <taxon>Eukaryota</taxon>
        <taxon>Metazoa</taxon>
        <taxon>Ecdysozoa</taxon>
        <taxon>Nematoda</taxon>
        <taxon>Chromadorea</taxon>
        <taxon>Rhabditida</taxon>
        <taxon>Spirurina</taxon>
        <taxon>Oxyuridomorpha</taxon>
        <taxon>Oxyuroidea</taxon>
        <taxon>Oxyuridae</taxon>
        <taxon>Enterobius</taxon>
    </lineage>
</organism>
<dbReference type="WBParaSite" id="EVEC_0000200601-mRNA-1">
    <property type="protein sequence ID" value="EVEC_0000200601-mRNA-1"/>
    <property type="gene ID" value="EVEC_0000200601"/>
</dbReference>
<dbReference type="Proteomes" id="UP000274131">
    <property type="component" value="Unassembled WGS sequence"/>
</dbReference>
<feature type="transmembrane region" description="Helical" evidence="1">
    <location>
        <begin position="68"/>
        <end position="99"/>
    </location>
</feature>
<dbReference type="EMBL" id="UXUI01007256">
    <property type="protein sequence ID" value="VDD86571.1"/>
    <property type="molecule type" value="Genomic_DNA"/>
</dbReference>
<protein>
    <submittedName>
        <fullName evidence="4">Innexin</fullName>
    </submittedName>
</protein>
<keyword evidence="1" id="KW-1133">Transmembrane helix</keyword>
<gene>
    <name evidence="2" type="ORF">EVEC_LOCUS1714</name>
</gene>
<evidence type="ECO:0000256" key="1">
    <source>
        <dbReference type="SAM" id="Phobius"/>
    </source>
</evidence>
<evidence type="ECO:0000313" key="4">
    <source>
        <dbReference type="WBParaSite" id="EVEC_0000200601-mRNA-1"/>
    </source>
</evidence>
<reference evidence="2 3" key="2">
    <citation type="submission" date="2018-10" db="EMBL/GenBank/DDBJ databases">
        <authorList>
            <consortium name="Pathogen Informatics"/>
        </authorList>
    </citation>
    <scope>NUCLEOTIDE SEQUENCE [LARGE SCALE GENOMIC DNA]</scope>
</reference>
<keyword evidence="1" id="KW-0812">Transmembrane</keyword>
<name>A0A0N4UWX3_ENTVE</name>
<evidence type="ECO:0000313" key="3">
    <source>
        <dbReference type="Proteomes" id="UP000274131"/>
    </source>
</evidence>
<keyword evidence="1" id="KW-0472">Membrane</keyword>
<sequence length="174" mass="20077">MRWMSSTGNCKRLEIVVSDKWTSKDLNILSQILQSFKGNIESAIVDAPIARLLFQIIASMSGLDLCRWHAYLCMISTFEGISFTSIIFVLSLVIFILLLNTAFNAPRVWNYGVRSNSFLDHFLLDELRIEFTDAKKYTHVLLRNLYQFRCWIGSPGFGDRFKPYFEGTKTVQLT</sequence>
<reference evidence="4" key="1">
    <citation type="submission" date="2017-02" db="UniProtKB">
        <authorList>
            <consortium name="WormBaseParasite"/>
        </authorList>
    </citation>
    <scope>IDENTIFICATION</scope>
</reference>
<dbReference type="OrthoDB" id="5832952at2759"/>
<evidence type="ECO:0000313" key="2">
    <source>
        <dbReference type="EMBL" id="VDD86571.1"/>
    </source>
</evidence>
<proteinExistence type="predicted"/>
<keyword evidence="3" id="KW-1185">Reference proteome</keyword>
<accession>A0A0N4UWX3</accession>
<dbReference type="AlphaFoldDB" id="A0A0N4UWX3"/>